<organism evidence="2 3">
    <name type="scientific">Pontivivens marinum</name>
    <dbReference type="NCBI Taxonomy" id="1690039"/>
    <lineage>
        <taxon>Bacteria</taxon>
        <taxon>Pseudomonadati</taxon>
        <taxon>Pseudomonadota</taxon>
        <taxon>Alphaproteobacteria</taxon>
        <taxon>Rhodobacterales</taxon>
        <taxon>Paracoccaceae</taxon>
        <taxon>Pontivivens</taxon>
    </lineage>
</organism>
<accession>A0A2C9CRF4</accession>
<keyword evidence="1" id="KW-0732">Signal</keyword>
<dbReference type="Proteomes" id="UP000220034">
    <property type="component" value="Unassembled WGS sequence"/>
</dbReference>
<keyword evidence="3" id="KW-1185">Reference proteome</keyword>
<evidence type="ECO:0000313" key="2">
    <source>
        <dbReference type="EMBL" id="SOH94131.1"/>
    </source>
</evidence>
<dbReference type="PROSITE" id="PS51257">
    <property type="entry name" value="PROKAR_LIPOPROTEIN"/>
    <property type="match status" value="1"/>
</dbReference>
<dbReference type="EMBL" id="OCTN01000003">
    <property type="protein sequence ID" value="SOH94131.1"/>
    <property type="molecule type" value="Genomic_DNA"/>
</dbReference>
<dbReference type="RefSeq" id="WP_097929690.1">
    <property type="nucleotide sequence ID" value="NZ_OCTN01000003.1"/>
</dbReference>
<proteinExistence type="predicted"/>
<gene>
    <name evidence="2" type="ORF">SAMN06273572_103158</name>
</gene>
<sequence length="65" mass="6044">MPKSNKLRTGTVGFLLLFALSGCEIAAGAAIGAATGAIAAEATGNDVEDGAAVGGLLGAGVGALN</sequence>
<feature type="signal peptide" evidence="1">
    <location>
        <begin position="1"/>
        <end position="26"/>
    </location>
</feature>
<reference evidence="3" key="1">
    <citation type="submission" date="2017-09" db="EMBL/GenBank/DDBJ databases">
        <authorList>
            <person name="Varghese N."/>
            <person name="Submissions S."/>
        </authorList>
    </citation>
    <scope>NUCLEOTIDE SEQUENCE [LARGE SCALE GENOMIC DNA]</scope>
    <source>
        <strain evidence="3">C7</strain>
    </source>
</reference>
<dbReference type="AlphaFoldDB" id="A0A2C9CRF4"/>
<feature type="chain" id="PRO_5012880677" description="YMGG-like Gly-zipper" evidence="1">
    <location>
        <begin position="27"/>
        <end position="65"/>
    </location>
</feature>
<protein>
    <recommendedName>
        <fullName evidence="4">YMGG-like Gly-zipper</fullName>
    </recommendedName>
</protein>
<name>A0A2C9CRF4_9RHOB</name>
<evidence type="ECO:0000256" key="1">
    <source>
        <dbReference type="SAM" id="SignalP"/>
    </source>
</evidence>
<evidence type="ECO:0000313" key="3">
    <source>
        <dbReference type="Proteomes" id="UP000220034"/>
    </source>
</evidence>
<evidence type="ECO:0008006" key="4">
    <source>
        <dbReference type="Google" id="ProtNLM"/>
    </source>
</evidence>